<reference evidence="8 9" key="1">
    <citation type="submission" date="2020-04" db="EMBL/GenBank/DDBJ databases">
        <title>Arthrobacter sp. nov.</title>
        <authorList>
            <person name="Liu S."/>
        </authorList>
    </citation>
    <scope>NUCLEOTIDE SEQUENCE [LARGE SCALE GENOMIC DNA]</scope>
    <source>
        <strain evidence="8 9">E918</strain>
    </source>
</reference>
<dbReference type="Proteomes" id="UP000544090">
    <property type="component" value="Unassembled WGS sequence"/>
</dbReference>
<organism evidence="8 9">
    <name type="scientific">Arthrobacter mobilis</name>
    <dbReference type="NCBI Taxonomy" id="2724944"/>
    <lineage>
        <taxon>Bacteria</taxon>
        <taxon>Bacillati</taxon>
        <taxon>Actinomycetota</taxon>
        <taxon>Actinomycetes</taxon>
        <taxon>Micrococcales</taxon>
        <taxon>Micrococcaceae</taxon>
        <taxon>Arthrobacter</taxon>
    </lineage>
</organism>
<keyword evidence="3" id="KW-0560">Oxidoreductase</keyword>
<evidence type="ECO:0000256" key="2">
    <source>
        <dbReference type="ARBA" id="ARBA00022857"/>
    </source>
</evidence>
<dbReference type="InterPro" id="IPR018170">
    <property type="entry name" value="Aldo/ket_reductase_CS"/>
</dbReference>
<feature type="binding site" evidence="5">
    <location>
        <position position="113"/>
    </location>
    <ligand>
        <name>substrate</name>
    </ligand>
</feature>
<keyword evidence="9" id="KW-1185">Reference proteome</keyword>
<dbReference type="Gene3D" id="3.20.20.100">
    <property type="entry name" value="NADP-dependent oxidoreductase domain"/>
    <property type="match status" value="1"/>
</dbReference>
<proteinExistence type="inferred from homology"/>
<dbReference type="InterPro" id="IPR023210">
    <property type="entry name" value="NADP_OxRdtase_dom"/>
</dbReference>
<dbReference type="PIRSF" id="PIRSF000097">
    <property type="entry name" value="AKR"/>
    <property type="match status" value="1"/>
</dbReference>
<dbReference type="AlphaFoldDB" id="A0A7X6HBR1"/>
<dbReference type="Pfam" id="PF00248">
    <property type="entry name" value="Aldo_ket_red"/>
    <property type="match status" value="1"/>
</dbReference>
<dbReference type="GO" id="GO:0016616">
    <property type="term" value="F:oxidoreductase activity, acting on the CH-OH group of donors, NAD or NADP as acceptor"/>
    <property type="evidence" value="ECO:0007669"/>
    <property type="project" value="UniProtKB-ARBA"/>
</dbReference>
<sequence length="278" mass="31346">MRSEKVPLNNGVLMDQVGFGLYKVPPVDAAGLCLQALEIGYRHLDTAALYANEAGVGQAVHRFTAEETGLSREDIFITTKVWNDHHGFDAALHAYDRSLKELALDYVDLYLIHWPRPRHGKFIETYRALERLYHEGRVRAIGVSNFTIHHLEQLLEATEVVPAVNQVELHPWLQQAELRAFHDRHGIRTEAWSPLGRGMVLADPVVQELARDLGRTPAQVILRWHLQLGNIVIPKASSAARLRENFDLAGFSLDEDAMQRMAGLERDGRIGSDPDEVN</sequence>
<comment type="caution">
    <text evidence="8">The sequence shown here is derived from an EMBL/GenBank/DDBJ whole genome shotgun (WGS) entry which is preliminary data.</text>
</comment>
<comment type="similarity">
    <text evidence="1">Belongs to the aldo/keto reductase family.</text>
</comment>
<dbReference type="SUPFAM" id="SSF51430">
    <property type="entry name" value="NAD(P)-linked oxidoreductase"/>
    <property type="match status" value="1"/>
</dbReference>
<evidence type="ECO:0000313" key="8">
    <source>
        <dbReference type="EMBL" id="NKX54046.1"/>
    </source>
</evidence>
<dbReference type="PROSITE" id="PS00062">
    <property type="entry name" value="ALDOKETO_REDUCTASE_2"/>
    <property type="match status" value="1"/>
</dbReference>
<feature type="site" description="Lowers pKa of active site Tyr" evidence="6">
    <location>
        <position position="80"/>
    </location>
</feature>
<feature type="domain" description="NADP-dependent oxidoreductase" evidence="7">
    <location>
        <begin position="23"/>
        <end position="264"/>
    </location>
</feature>
<protein>
    <submittedName>
        <fullName evidence="8">Aldo/keto reductase</fullName>
    </submittedName>
</protein>
<dbReference type="PANTHER" id="PTHR43827:SF3">
    <property type="entry name" value="NADP-DEPENDENT OXIDOREDUCTASE DOMAIN-CONTAINING PROTEIN"/>
    <property type="match status" value="1"/>
</dbReference>
<gene>
    <name evidence="8" type="ORF">HGG74_05710</name>
</gene>
<keyword evidence="2" id="KW-0521">NADP</keyword>
<evidence type="ECO:0000256" key="1">
    <source>
        <dbReference type="ARBA" id="ARBA00007905"/>
    </source>
</evidence>
<evidence type="ECO:0000256" key="3">
    <source>
        <dbReference type="ARBA" id="ARBA00023002"/>
    </source>
</evidence>
<dbReference type="InterPro" id="IPR020471">
    <property type="entry name" value="AKR"/>
</dbReference>
<name>A0A7X6HBR1_9MICC</name>
<evidence type="ECO:0000256" key="4">
    <source>
        <dbReference type="PIRSR" id="PIRSR000097-1"/>
    </source>
</evidence>
<dbReference type="PRINTS" id="PR00069">
    <property type="entry name" value="ALDKETRDTASE"/>
</dbReference>
<evidence type="ECO:0000259" key="7">
    <source>
        <dbReference type="Pfam" id="PF00248"/>
    </source>
</evidence>
<evidence type="ECO:0000256" key="6">
    <source>
        <dbReference type="PIRSR" id="PIRSR000097-3"/>
    </source>
</evidence>
<dbReference type="FunFam" id="3.20.20.100:FF:000015">
    <property type="entry name" value="Oxidoreductase, aldo/keto reductase family"/>
    <property type="match status" value="1"/>
</dbReference>
<dbReference type="PROSITE" id="PS00798">
    <property type="entry name" value="ALDOKETO_REDUCTASE_1"/>
    <property type="match status" value="1"/>
</dbReference>
<accession>A0A7X6HBR1</accession>
<dbReference type="RefSeq" id="WP_168485374.1">
    <property type="nucleotide sequence ID" value="NZ_JAAZSQ010000003.1"/>
</dbReference>
<dbReference type="InterPro" id="IPR036812">
    <property type="entry name" value="NAD(P)_OxRdtase_dom_sf"/>
</dbReference>
<dbReference type="EMBL" id="JAAZSQ010000003">
    <property type="protein sequence ID" value="NKX54046.1"/>
    <property type="molecule type" value="Genomic_DNA"/>
</dbReference>
<evidence type="ECO:0000313" key="9">
    <source>
        <dbReference type="Proteomes" id="UP000544090"/>
    </source>
</evidence>
<dbReference type="PANTHER" id="PTHR43827">
    <property type="entry name" value="2,5-DIKETO-D-GLUCONIC ACID REDUCTASE"/>
    <property type="match status" value="1"/>
</dbReference>
<feature type="active site" description="Proton donor" evidence="4">
    <location>
        <position position="50"/>
    </location>
</feature>
<evidence type="ECO:0000256" key="5">
    <source>
        <dbReference type="PIRSR" id="PIRSR000097-2"/>
    </source>
</evidence>